<dbReference type="Proteomes" id="UP001336314">
    <property type="component" value="Unassembled WGS sequence"/>
</dbReference>
<dbReference type="RefSeq" id="WP_330128605.1">
    <property type="nucleotide sequence ID" value="NZ_JAUHLI010000007.1"/>
</dbReference>
<organism evidence="1 2">
    <name type="scientific">Alkalimonas cellulosilytica</name>
    <dbReference type="NCBI Taxonomy" id="3058395"/>
    <lineage>
        <taxon>Bacteria</taxon>
        <taxon>Pseudomonadati</taxon>
        <taxon>Pseudomonadota</taxon>
        <taxon>Gammaproteobacteria</taxon>
        <taxon>Alkalimonas</taxon>
    </lineage>
</organism>
<accession>A0ABU7J4T3</accession>
<reference evidence="1 2" key="1">
    <citation type="submission" date="2023-07" db="EMBL/GenBank/DDBJ databases">
        <title>Alkalimonas sp., MEB108 novel, alkaliphilic bacterium isolated from Lonar Lake, India.</title>
        <authorList>
            <person name="Joshi A."/>
            <person name="Thite S."/>
        </authorList>
    </citation>
    <scope>NUCLEOTIDE SEQUENCE [LARGE SCALE GENOMIC DNA]</scope>
    <source>
        <strain evidence="1 2">MEB108</strain>
    </source>
</reference>
<evidence type="ECO:0000313" key="1">
    <source>
        <dbReference type="EMBL" id="MEE2001506.1"/>
    </source>
</evidence>
<protein>
    <recommendedName>
        <fullName evidence="3">Transcriptional regulator AbiEi antitoxin N-terminal domain-containing protein</fullName>
    </recommendedName>
</protein>
<proteinExistence type="predicted"/>
<dbReference type="EMBL" id="JAUHLI010000007">
    <property type="protein sequence ID" value="MEE2001506.1"/>
    <property type="molecule type" value="Genomic_DNA"/>
</dbReference>
<name>A0ABU7J4T3_9GAMM</name>
<evidence type="ECO:0008006" key="3">
    <source>
        <dbReference type="Google" id="ProtNLM"/>
    </source>
</evidence>
<comment type="caution">
    <text evidence="1">The sequence shown here is derived from an EMBL/GenBank/DDBJ whole genome shotgun (WGS) entry which is preliminary data.</text>
</comment>
<keyword evidence="2" id="KW-1185">Reference proteome</keyword>
<evidence type="ECO:0000313" key="2">
    <source>
        <dbReference type="Proteomes" id="UP001336314"/>
    </source>
</evidence>
<gene>
    <name evidence="1" type="ORF">QWY20_08570</name>
</gene>
<sequence length="212" mass="23714">MLESKLSAYASVPISHGVLISLLRDYRRPNDKIADWLAKGVLIPLRRGLYLVGTEWRRGTVALPLIANHLYGPSCVSLDYALAWHGMIPEHVVEVTSVSSRRSRVIENPIGRFSYSTVPAKLYSVGMMMESTAEGVSFLMAGPEKALCDKVLLTRHLMVSGVASMQRFLFDDLRIDPDTLSRVDLSLIEVYAVSGFKPRQLLTLLRVLERLQ</sequence>